<dbReference type="InterPro" id="IPR001173">
    <property type="entry name" value="Glyco_trans_2-like"/>
</dbReference>
<feature type="region of interest" description="Disordered" evidence="2">
    <location>
        <begin position="252"/>
        <end position="275"/>
    </location>
</feature>
<evidence type="ECO:0000256" key="1">
    <source>
        <dbReference type="ARBA" id="ARBA00006739"/>
    </source>
</evidence>
<dbReference type="SUPFAM" id="SSF53448">
    <property type="entry name" value="Nucleotide-diphospho-sugar transferases"/>
    <property type="match status" value="1"/>
</dbReference>
<evidence type="ECO:0000256" key="2">
    <source>
        <dbReference type="SAM" id="MobiDB-lite"/>
    </source>
</evidence>
<dbReference type="InterPro" id="IPR029044">
    <property type="entry name" value="Nucleotide-diphossugar_trans"/>
</dbReference>
<dbReference type="RefSeq" id="WP_034750162.1">
    <property type="nucleotide sequence ID" value="NZ_BAUT01000078.1"/>
</dbReference>
<accession>W4Q7I9</accession>
<sequence>MSVQPLVSIVIPTYNRLLELAELLESLVQQTYPYFEVIIVNDAGISVKEVVDLYPELLCKIIDLPSNQLHVAARNRGVQQARGEYVMLIDDDDWIVPTHVERMVRAIKEVDFIHVDVEIVRYHVKDHQRVPVHRKLFAYTNELEDMRKFSTFVPSGCLYRKSVHNEIGYFDQSLKHYWDWDFYLRTAKMFHVKRLPVASVIYNFSDSTNNESKKIDSMRIHLDRLSIKHQLGPLPTKNFDLLLQEPEMKKREAASEQVWDGSGMTSRWKPKPIGQ</sequence>
<dbReference type="EMBL" id="BAUT01000078">
    <property type="protein sequence ID" value="GAE28041.1"/>
    <property type="molecule type" value="Genomic_DNA"/>
</dbReference>
<evidence type="ECO:0000259" key="3">
    <source>
        <dbReference type="Pfam" id="PF00535"/>
    </source>
</evidence>
<dbReference type="Pfam" id="PF00535">
    <property type="entry name" value="Glycos_transf_2"/>
    <property type="match status" value="1"/>
</dbReference>
<dbReference type="Gene3D" id="3.90.550.10">
    <property type="entry name" value="Spore Coat Polysaccharide Biosynthesis Protein SpsA, Chain A"/>
    <property type="match status" value="1"/>
</dbReference>
<comment type="caution">
    <text evidence="4">The sequence shown here is derived from an EMBL/GenBank/DDBJ whole genome shotgun (WGS) entry which is preliminary data.</text>
</comment>
<dbReference type="AlphaFoldDB" id="W4Q7I9"/>
<feature type="domain" description="Glycosyltransferase 2-like" evidence="3">
    <location>
        <begin position="8"/>
        <end position="167"/>
    </location>
</feature>
<dbReference type="GO" id="GO:0016758">
    <property type="term" value="F:hexosyltransferase activity"/>
    <property type="evidence" value="ECO:0007669"/>
    <property type="project" value="UniProtKB-ARBA"/>
</dbReference>
<keyword evidence="5" id="KW-1185">Reference proteome</keyword>
<evidence type="ECO:0000313" key="5">
    <source>
        <dbReference type="Proteomes" id="UP000018890"/>
    </source>
</evidence>
<gene>
    <name evidence="4" type="ORF">JCM9140_4229</name>
</gene>
<dbReference type="STRING" id="1236970.JCM9140_4229"/>
<dbReference type="PANTHER" id="PTHR22916">
    <property type="entry name" value="GLYCOSYLTRANSFERASE"/>
    <property type="match status" value="1"/>
</dbReference>
<comment type="similarity">
    <text evidence="1">Belongs to the glycosyltransferase 2 family.</text>
</comment>
<reference evidence="4" key="1">
    <citation type="journal article" date="2014" name="Genome Announc.">
        <title>Draft Genome Sequences of Three Alkaliphilic Bacillus Strains, Bacillus wakoensis JCM 9140T, Bacillus akibai JCM 9157T, and Bacillus hemicellulosilyticus JCM 9152T.</title>
        <authorList>
            <person name="Yuki M."/>
            <person name="Oshima K."/>
            <person name="Suda W."/>
            <person name="Oshida Y."/>
            <person name="Kitamura K."/>
            <person name="Iida T."/>
            <person name="Hattori M."/>
            <person name="Ohkuma M."/>
        </authorList>
    </citation>
    <scope>NUCLEOTIDE SEQUENCE [LARGE SCALE GENOMIC DNA]</scope>
    <source>
        <strain evidence="4">JCM 9140</strain>
    </source>
</reference>
<dbReference type="PANTHER" id="PTHR22916:SF3">
    <property type="entry name" value="UDP-GLCNAC:BETAGAL BETA-1,3-N-ACETYLGLUCOSAMINYLTRANSFERASE-LIKE PROTEIN 1"/>
    <property type="match status" value="1"/>
</dbReference>
<evidence type="ECO:0000313" key="4">
    <source>
        <dbReference type="EMBL" id="GAE28041.1"/>
    </source>
</evidence>
<name>W4Q7I9_9BACI</name>
<keyword evidence="4" id="KW-0808">Transferase</keyword>
<dbReference type="Proteomes" id="UP000018890">
    <property type="component" value="Unassembled WGS sequence"/>
</dbReference>
<proteinExistence type="inferred from homology"/>
<protein>
    <submittedName>
        <fullName evidence="4">Glycosyltransferase</fullName>
    </submittedName>
</protein>
<dbReference type="OrthoDB" id="396512at2"/>
<organism evidence="4 5">
    <name type="scientific">Halalkalibacter wakoensis JCM 9140</name>
    <dbReference type="NCBI Taxonomy" id="1236970"/>
    <lineage>
        <taxon>Bacteria</taxon>
        <taxon>Bacillati</taxon>
        <taxon>Bacillota</taxon>
        <taxon>Bacilli</taxon>
        <taxon>Bacillales</taxon>
        <taxon>Bacillaceae</taxon>
        <taxon>Halalkalibacter</taxon>
    </lineage>
</organism>